<sequence>MQNIVTGETNFAIRLVDTPEGRNKASMLIHKMYAWRGLEGTHALTDDPNRITLMAYGKDDPVGTLTLGMDNPCGILADQLFRHEVDRYRARKHKVCEFIKLAFNMGAQSKAYLASLIHLAVMYAYDIHRHDSLFIEVTPRHRQFYQRSLGFRQLGEEVVNPRVNVSGVLMHIDLHYMKEQIHRYGGKPDSDERSFYPLFFSQREEAGIIHRLRNLG</sequence>
<dbReference type="GO" id="GO:0016747">
    <property type="term" value="F:acyltransferase activity, transferring groups other than amino-acyl groups"/>
    <property type="evidence" value="ECO:0007669"/>
    <property type="project" value="InterPro"/>
</dbReference>
<proteinExistence type="predicted"/>
<accession>A0A6L6QGR5</accession>
<protein>
    <submittedName>
        <fullName evidence="2">N-acetyltransferase</fullName>
    </submittedName>
</protein>
<keyword evidence="2" id="KW-0808">Transferase</keyword>
<dbReference type="OrthoDB" id="9783696at2"/>
<name>A0A6L6QGR5_9BURK</name>
<dbReference type="PROSITE" id="PS51186">
    <property type="entry name" value="GNAT"/>
    <property type="match status" value="1"/>
</dbReference>
<dbReference type="InterPro" id="IPR054597">
    <property type="entry name" value="FeeM_cat"/>
</dbReference>
<organism evidence="2 3">
    <name type="scientific">Massilia eburnea</name>
    <dbReference type="NCBI Taxonomy" id="1776165"/>
    <lineage>
        <taxon>Bacteria</taxon>
        <taxon>Pseudomonadati</taxon>
        <taxon>Pseudomonadota</taxon>
        <taxon>Betaproteobacteria</taxon>
        <taxon>Burkholderiales</taxon>
        <taxon>Oxalobacteraceae</taxon>
        <taxon>Telluria group</taxon>
        <taxon>Massilia</taxon>
    </lineage>
</organism>
<feature type="domain" description="N-acetyltransferase" evidence="1">
    <location>
        <begin position="11"/>
        <end position="175"/>
    </location>
</feature>
<dbReference type="SUPFAM" id="SSF55729">
    <property type="entry name" value="Acyl-CoA N-acyltransferases (Nat)"/>
    <property type="match status" value="1"/>
</dbReference>
<dbReference type="AlphaFoldDB" id="A0A6L6QGR5"/>
<dbReference type="InterPro" id="IPR016181">
    <property type="entry name" value="Acyl_CoA_acyltransferase"/>
</dbReference>
<dbReference type="Proteomes" id="UP000472320">
    <property type="component" value="Unassembled WGS sequence"/>
</dbReference>
<gene>
    <name evidence="2" type="ORF">GM658_09740</name>
</gene>
<dbReference type="Gene3D" id="3.40.630.30">
    <property type="match status" value="1"/>
</dbReference>
<evidence type="ECO:0000313" key="2">
    <source>
        <dbReference type="EMBL" id="MTW10886.1"/>
    </source>
</evidence>
<evidence type="ECO:0000259" key="1">
    <source>
        <dbReference type="PROSITE" id="PS51186"/>
    </source>
</evidence>
<dbReference type="Pfam" id="PF21926">
    <property type="entry name" value="FeeM"/>
    <property type="match status" value="1"/>
</dbReference>
<dbReference type="InterPro" id="IPR000182">
    <property type="entry name" value="GNAT_dom"/>
</dbReference>
<keyword evidence="3" id="KW-1185">Reference proteome</keyword>
<comment type="caution">
    <text evidence="2">The sequence shown here is derived from an EMBL/GenBank/DDBJ whole genome shotgun (WGS) entry which is preliminary data.</text>
</comment>
<reference evidence="2 3" key="1">
    <citation type="submission" date="2019-11" db="EMBL/GenBank/DDBJ databases">
        <title>Type strains purchased from KCTC, JCM and DSMZ.</title>
        <authorList>
            <person name="Lu H."/>
        </authorList>
    </citation>
    <scope>NUCLEOTIDE SEQUENCE [LARGE SCALE GENOMIC DNA]</scope>
    <source>
        <strain evidence="2 3">JCM 31587</strain>
    </source>
</reference>
<evidence type="ECO:0000313" key="3">
    <source>
        <dbReference type="Proteomes" id="UP000472320"/>
    </source>
</evidence>
<dbReference type="EMBL" id="WNKX01000006">
    <property type="protein sequence ID" value="MTW10886.1"/>
    <property type="molecule type" value="Genomic_DNA"/>
</dbReference>